<comment type="function">
    <text evidence="1">Exerts its effect at some terminal stage of cytochrome c oxidase synthesis, probably by being involved in the insertion of the copper B into subunit I.</text>
</comment>
<dbReference type="GO" id="GO:0006281">
    <property type="term" value="P:DNA repair"/>
    <property type="evidence" value="ECO:0007669"/>
    <property type="project" value="UniProtKB-ARBA"/>
</dbReference>
<keyword evidence="6" id="KW-0235">DNA replication</keyword>
<dbReference type="InterPro" id="IPR023471">
    <property type="entry name" value="CtaG/Cox11_dom_sf"/>
</dbReference>
<dbReference type="SMART" id="SM00382">
    <property type="entry name" value="AAA"/>
    <property type="match status" value="1"/>
</dbReference>
<dbReference type="CDD" id="cd00009">
    <property type="entry name" value="AAA"/>
    <property type="match status" value="1"/>
</dbReference>
<dbReference type="AlphaFoldDB" id="A0A9W9LS36"/>
<dbReference type="Gene3D" id="2.60.370.10">
    <property type="entry name" value="Ctag/Cox11"/>
    <property type="match status" value="1"/>
</dbReference>
<evidence type="ECO:0000256" key="8">
    <source>
        <dbReference type="ARBA" id="ARBA00023136"/>
    </source>
</evidence>
<reference evidence="13" key="2">
    <citation type="journal article" date="2023" name="IMA Fungus">
        <title>Comparative genomic study of the Penicillium genus elucidates a diverse pangenome and 15 lateral gene transfer events.</title>
        <authorList>
            <person name="Petersen C."/>
            <person name="Sorensen T."/>
            <person name="Nielsen M.R."/>
            <person name="Sondergaard T.E."/>
            <person name="Sorensen J.L."/>
            <person name="Fitzpatrick D.A."/>
            <person name="Frisvad J.C."/>
            <person name="Nielsen K.L."/>
        </authorList>
    </citation>
    <scope>NUCLEOTIDE SEQUENCE</scope>
    <source>
        <strain evidence="13">IBT 21917</strain>
    </source>
</reference>
<dbReference type="Proteomes" id="UP001146351">
    <property type="component" value="Unassembled WGS sequence"/>
</dbReference>
<evidence type="ECO:0000256" key="2">
    <source>
        <dbReference type="ARBA" id="ARBA00004123"/>
    </source>
</evidence>
<name>A0A9W9LS36_9EURO</name>
<keyword evidence="5 11" id="KW-0812">Transmembrane</keyword>
<dbReference type="Pfam" id="PF22534">
    <property type="entry name" value="RFC_C"/>
    <property type="match status" value="1"/>
</dbReference>
<dbReference type="Gene3D" id="1.10.8.60">
    <property type="match status" value="1"/>
</dbReference>
<dbReference type="GO" id="GO:0008094">
    <property type="term" value="F:ATP-dependent activity, acting on DNA"/>
    <property type="evidence" value="ECO:0007669"/>
    <property type="project" value="UniProtKB-ARBA"/>
</dbReference>
<evidence type="ECO:0000256" key="9">
    <source>
        <dbReference type="ARBA" id="ARBA00023242"/>
    </source>
</evidence>
<dbReference type="FunFam" id="1.20.272.10:FF:000002">
    <property type="entry name" value="Replication factor C subunit 3"/>
    <property type="match status" value="1"/>
</dbReference>
<dbReference type="NCBIfam" id="NF003465">
    <property type="entry name" value="PRK05089.1"/>
    <property type="match status" value="1"/>
</dbReference>
<dbReference type="Pfam" id="PF21960">
    <property type="entry name" value="RCF1-5-like_lid"/>
    <property type="match status" value="1"/>
</dbReference>
<accession>A0A9W9LS36</accession>
<evidence type="ECO:0000256" key="3">
    <source>
        <dbReference type="ARBA" id="ARBA00004243"/>
    </source>
</evidence>
<keyword evidence="9" id="KW-0539">Nucleus</keyword>
<comment type="similarity">
    <text evidence="4">Belongs to the activator 1 small subunits family.</text>
</comment>
<dbReference type="GO" id="GO:0005634">
    <property type="term" value="C:nucleus"/>
    <property type="evidence" value="ECO:0007669"/>
    <property type="project" value="UniProtKB-SubCell"/>
</dbReference>
<evidence type="ECO:0000313" key="13">
    <source>
        <dbReference type="EMBL" id="KAJ5172838.1"/>
    </source>
</evidence>
<evidence type="ECO:0000259" key="12">
    <source>
        <dbReference type="SMART" id="SM00382"/>
    </source>
</evidence>
<keyword evidence="14" id="KW-1185">Reference proteome</keyword>
<comment type="caution">
    <text evidence="13">The sequence shown here is derived from an EMBL/GenBank/DDBJ whole genome shotgun (WGS) entry which is preliminary data.</text>
</comment>
<dbReference type="GO" id="GO:0005743">
    <property type="term" value="C:mitochondrial inner membrane"/>
    <property type="evidence" value="ECO:0007669"/>
    <property type="project" value="UniProtKB-SubCell"/>
</dbReference>
<comment type="subcellular location">
    <subcellularLocation>
        <location evidence="3">Mitochondrion inner membrane</location>
        <topology evidence="3">Single-pass membrane protein</topology>
        <orientation evidence="3">Intermembrane side</orientation>
    </subcellularLocation>
    <subcellularLocation>
        <location evidence="2">Nucleus</location>
    </subcellularLocation>
</comment>
<gene>
    <name evidence="13" type="ORF">N7492_005431</name>
</gene>
<feature type="transmembrane region" description="Helical" evidence="11">
    <location>
        <begin position="537"/>
        <end position="555"/>
    </location>
</feature>
<evidence type="ECO:0000256" key="1">
    <source>
        <dbReference type="ARBA" id="ARBA00004007"/>
    </source>
</evidence>
<dbReference type="GO" id="GO:0005759">
    <property type="term" value="C:mitochondrial matrix"/>
    <property type="evidence" value="ECO:0007669"/>
    <property type="project" value="UniProtKB-ARBA"/>
</dbReference>
<dbReference type="InterPro" id="IPR008921">
    <property type="entry name" value="DNA_pol3_clamp-load_cplx_C"/>
</dbReference>
<sequence length="1097" mass="122640">MEVQRGLRPRHLREIIKPMIRAYALGYLSVITPKLVSYARQLGSKNWSLQQKLQILLQVLARPLHYNTFPTFCGALVGGSTLLPVLWHRICASIVAGVSRGNIRVSQRIHRSVQFIAAFVSAWFSFQLLNKDRTITSRELRASSASSSHHDDPDRASADLLEHPRPELAGRTMDLTLFTVTRAVDVIACMAWNRWSRHRKSQNRWTIAESLAPGLADAGVFAMSAAIVMWAWFYLPERLPRTYEKWIGGVAKVDSRLIEALRRARQGVFVYGKDTGQAPLLGSMCRDFGWPEEWGDPAKTIPIPCEMVHMGCGPNCEVHAVSRFSRTFKFACATYIPLQMVLRLRNTRTPAALIRAISEAARSSAFLASFVALFYYSVCLARTRLGPKIFDQKTITPLMWDSGLCVSAGCLMCGWSVLAEKARKRQELALFVAPRAAATVLPRLYEKKYQNRERAAFAISAAILLTCLREKPSMVRGVFGRIASKVTAALMGALLITSSDPEEVNISTTGHFSGGTAHASAAPFNTPQSQQRNTSTMYYTISLILGTVALAYGSVPLYKMICQQTGWGGQPILTHRNGDGDTAARVTPVTDSRRLRITFNGSVSDVLPWKFTPQQREVRVLPGETALAFYTATNKGPNDIIGVATYSVTPGQVAPYFSKIQCFCFEEQKLNAGESVDMPVFFFIDPDFASDPNMKGIDTITLSYTFFKAKYDDNGARVPDAFLQFRIFPSPFKQPPTPKDRTEFAMSLLVDKLRPRTLDALSYHPELSDRLRSLAQSGDFPHLLVYGPSGAGKKTRIIATLKELYGPGVEKIKIDARVFQTTSNRKLEFNIVSSVYHLEITPADVGNYDRVVVQELLKEVAQTQQVDLSAKQRFKVVVINEADHLTRDAQAALRRTMEKYSPNLRLILLANSTSNIIAPIRSRTLLVRVPAPTENDICSALRVAAKREGWNEADGLNTRIAKESGRNLRRALLMLEAIYAQNEKVTDKTSIPPPDWEALIQVVADEILKERSPAQLLQVRARLYDLLTHCIPPTTILKTLTFKLVARVDDALKADVIKWSAFYEHRIKLGSKVIFHLEAFVAKFMRIYESYLMGMVL</sequence>
<dbReference type="FunFam" id="2.60.370.10:FF:000001">
    <property type="entry name" value="COX11 cytochrome c oxidase assembly homolog"/>
    <property type="match status" value="1"/>
</dbReference>
<dbReference type="Gene3D" id="3.40.50.300">
    <property type="entry name" value="P-loop containing nucleotide triphosphate hydrolases"/>
    <property type="match status" value="1"/>
</dbReference>
<evidence type="ECO:0000256" key="11">
    <source>
        <dbReference type="SAM" id="Phobius"/>
    </source>
</evidence>
<evidence type="ECO:0000313" key="14">
    <source>
        <dbReference type="Proteomes" id="UP001146351"/>
    </source>
</evidence>
<dbReference type="PANTHER" id="PTHR21320">
    <property type="entry name" value="CYTOCHROME C OXIDASE ASSEMBLY PROTEIN COX11-RELATED"/>
    <property type="match status" value="1"/>
</dbReference>
<evidence type="ECO:0000256" key="7">
    <source>
        <dbReference type="ARBA" id="ARBA00022989"/>
    </source>
</evidence>
<evidence type="ECO:0000256" key="4">
    <source>
        <dbReference type="ARBA" id="ARBA00005378"/>
    </source>
</evidence>
<dbReference type="Pfam" id="PF13177">
    <property type="entry name" value="DNA_pol3_delta2"/>
    <property type="match status" value="1"/>
</dbReference>
<keyword evidence="7 11" id="KW-1133">Transmembrane helix</keyword>
<dbReference type="Gene3D" id="1.20.272.10">
    <property type="match status" value="1"/>
</dbReference>
<dbReference type="Pfam" id="PF04442">
    <property type="entry name" value="CtaG_Cox11"/>
    <property type="match status" value="1"/>
</dbReference>
<keyword evidence="8 11" id="KW-0472">Membrane</keyword>
<dbReference type="FunFam" id="1.10.8.60:FF:000030">
    <property type="entry name" value="replication factor C subunit 3"/>
    <property type="match status" value="1"/>
</dbReference>
<dbReference type="InterPro" id="IPR003593">
    <property type="entry name" value="AAA+_ATPase"/>
</dbReference>
<dbReference type="FunFam" id="3.40.50.300:FF:000136">
    <property type="entry name" value="Replication factor C subunit 5"/>
    <property type="match status" value="1"/>
</dbReference>
<feature type="transmembrane region" description="Helical" evidence="11">
    <location>
        <begin position="398"/>
        <end position="418"/>
    </location>
</feature>
<dbReference type="InterPro" id="IPR027417">
    <property type="entry name" value="P-loop_NTPase"/>
</dbReference>
<dbReference type="GO" id="GO:0003677">
    <property type="term" value="F:DNA binding"/>
    <property type="evidence" value="ECO:0007669"/>
    <property type="project" value="InterPro"/>
</dbReference>
<proteinExistence type="inferred from homology"/>
<dbReference type="SUPFAM" id="SSF52540">
    <property type="entry name" value="P-loop containing nucleoside triphosphate hydrolases"/>
    <property type="match status" value="1"/>
</dbReference>
<dbReference type="GO" id="GO:0005507">
    <property type="term" value="F:copper ion binding"/>
    <property type="evidence" value="ECO:0007669"/>
    <property type="project" value="InterPro"/>
</dbReference>
<dbReference type="GO" id="GO:0006271">
    <property type="term" value="P:DNA strand elongation involved in DNA replication"/>
    <property type="evidence" value="ECO:0007669"/>
    <property type="project" value="UniProtKB-ARBA"/>
</dbReference>
<dbReference type="GO" id="GO:0031391">
    <property type="term" value="C:Elg1 RFC-like complex"/>
    <property type="evidence" value="ECO:0007669"/>
    <property type="project" value="UniProtKB-ARBA"/>
</dbReference>
<evidence type="ECO:0000256" key="10">
    <source>
        <dbReference type="ARBA" id="ARBA00070185"/>
    </source>
</evidence>
<dbReference type="OrthoDB" id="4021778at2759"/>
<evidence type="ECO:0000256" key="6">
    <source>
        <dbReference type="ARBA" id="ARBA00022705"/>
    </source>
</evidence>
<protein>
    <recommendedName>
        <fullName evidence="10">Replication factor C subunit 5</fullName>
    </recommendedName>
</protein>
<feature type="domain" description="AAA+ ATPase" evidence="12">
    <location>
        <begin position="779"/>
        <end position="931"/>
    </location>
</feature>
<feature type="transmembrane region" description="Helical" evidence="11">
    <location>
        <begin position="215"/>
        <end position="235"/>
    </location>
</feature>
<dbReference type="HAMAP" id="MF_00155">
    <property type="entry name" value="CtaG"/>
    <property type="match status" value="1"/>
</dbReference>
<dbReference type="PANTHER" id="PTHR21320:SF3">
    <property type="entry name" value="CYTOCHROME C OXIDASE ASSEMBLY PROTEIN COX11, MITOCHONDRIAL-RELATED"/>
    <property type="match status" value="1"/>
</dbReference>
<dbReference type="InterPro" id="IPR007533">
    <property type="entry name" value="Cyt_c_oxidase_assmbl_CtaG"/>
</dbReference>
<reference evidence="13" key="1">
    <citation type="submission" date="2022-11" db="EMBL/GenBank/DDBJ databases">
        <authorList>
            <person name="Petersen C."/>
        </authorList>
    </citation>
    <scope>NUCLEOTIDE SEQUENCE</scope>
    <source>
        <strain evidence="13">IBT 21917</strain>
    </source>
</reference>
<dbReference type="SUPFAM" id="SSF110111">
    <property type="entry name" value="Ctag/Cox11"/>
    <property type="match status" value="1"/>
</dbReference>
<feature type="transmembrane region" description="Helical" evidence="11">
    <location>
        <begin position="360"/>
        <end position="378"/>
    </location>
</feature>
<organism evidence="13 14">
    <name type="scientific">Penicillium capsulatum</name>
    <dbReference type="NCBI Taxonomy" id="69766"/>
    <lineage>
        <taxon>Eukaryota</taxon>
        <taxon>Fungi</taxon>
        <taxon>Dikarya</taxon>
        <taxon>Ascomycota</taxon>
        <taxon>Pezizomycotina</taxon>
        <taxon>Eurotiomycetes</taxon>
        <taxon>Eurotiomycetidae</taxon>
        <taxon>Eurotiales</taxon>
        <taxon>Aspergillaceae</taxon>
        <taxon>Penicillium</taxon>
    </lineage>
</organism>
<dbReference type="EMBL" id="JAPQKO010000003">
    <property type="protein sequence ID" value="KAJ5172838.1"/>
    <property type="molecule type" value="Genomic_DNA"/>
</dbReference>
<dbReference type="SUPFAM" id="SSF48019">
    <property type="entry name" value="post-AAA+ oligomerization domain-like"/>
    <property type="match status" value="1"/>
</dbReference>
<evidence type="ECO:0000256" key="5">
    <source>
        <dbReference type="ARBA" id="ARBA00022692"/>
    </source>
</evidence>